<accession>A0A7J7K5M6</accession>
<dbReference type="AlphaFoldDB" id="A0A7J7K5M6"/>
<dbReference type="Proteomes" id="UP000593567">
    <property type="component" value="Unassembled WGS sequence"/>
</dbReference>
<dbReference type="OrthoDB" id="5961151at2759"/>
<reference evidence="1" key="1">
    <citation type="submission" date="2020-06" db="EMBL/GenBank/DDBJ databases">
        <title>Draft genome of Bugula neritina, a colonial animal packing powerful symbionts and potential medicines.</title>
        <authorList>
            <person name="Rayko M."/>
        </authorList>
    </citation>
    <scope>NUCLEOTIDE SEQUENCE [LARGE SCALE GENOMIC DNA]</scope>
    <source>
        <strain evidence="1">Kwan_BN1</strain>
    </source>
</reference>
<gene>
    <name evidence="1" type="ORF">EB796_007761</name>
</gene>
<sequence>MSEDKMRSVTTYYHELTPPSSMSEGEMGSFSTYPVYEYSTPTGQQVDTGLMAEARPVSIFDSPMSSRHSTDESTAAVDYCQQTAPDMYSVYNTTTLFSTTQLNRFWHEKVIPNKLSLQQCAEEVAVIVQNILRHVQIEEPRFACTLNKTANGKYDGMTIESPTTFSILLYLNHMAVFNFIDERNLPGCAALKLCDGRKRSMSLWVEFITASGDYRNDRL</sequence>
<keyword evidence="2" id="KW-1185">Reference proteome</keyword>
<proteinExistence type="predicted"/>
<organism evidence="1 2">
    <name type="scientific">Bugula neritina</name>
    <name type="common">Brown bryozoan</name>
    <name type="synonym">Sertularia neritina</name>
    <dbReference type="NCBI Taxonomy" id="10212"/>
    <lineage>
        <taxon>Eukaryota</taxon>
        <taxon>Metazoa</taxon>
        <taxon>Spiralia</taxon>
        <taxon>Lophotrochozoa</taxon>
        <taxon>Bryozoa</taxon>
        <taxon>Gymnolaemata</taxon>
        <taxon>Cheilostomatida</taxon>
        <taxon>Flustrina</taxon>
        <taxon>Buguloidea</taxon>
        <taxon>Bugulidae</taxon>
        <taxon>Bugula</taxon>
    </lineage>
</organism>
<name>A0A7J7K5M6_BUGNE</name>
<protein>
    <submittedName>
        <fullName evidence="1">MAB21L1</fullName>
    </submittedName>
</protein>
<evidence type="ECO:0000313" key="1">
    <source>
        <dbReference type="EMBL" id="KAF6033932.1"/>
    </source>
</evidence>
<comment type="caution">
    <text evidence="1">The sequence shown here is derived from an EMBL/GenBank/DDBJ whole genome shotgun (WGS) entry which is preliminary data.</text>
</comment>
<dbReference type="EMBL" id="VXIV02001200">
    <property type="protein sequence ID" value="KAF6033932.1"/>
    <property type="molecule type" value="Genomic_DNA"/>
</dbReference>
<evidence type="ECO:0000313" key="2">
    <source>
        <dbReference type="Proteomes" id="UP000593567"/>
    </source>
</evidence>